<accession>A0A7S3E9Q2</accession>
<dbReference type="Pfam" id="PF01070">
    <property type="entry name" value="FMN_dh"/>
    <property type="match status" value="1"/>
</dbReference>
<dbReference type="GO" id="GO:0010181">
    <property type="term" value="F:FMN binding"/>
    <property type="evidence" value="ECO:0007669"/>
    <property type="project" value="InterPro"/>
</dbReference>
<evidence type="ECO:0000259" key="6">
    <source>
        <dbReference type="PROSITE" id="PS51349"/>
    </source>
</evidence>
<dbReference type="PANTHER" id="PTHR10578">
    <property type="entry name" value="S -2-HYDROXY-ACID OXIDASE-RELATED"/>
    <property type="match status" value="1"/>
</dbReference>
<evidence type="ECO:0000256" key="1">
    <source>
        <dbReference type="ARBA" id="ARBA00001917"/>
    </source>
</evidence>
<reference evidence="8" key="1">
    <citation type="submission" date="2021-01" db="EMBL/GenBank/DDBJ databases">
        <authorList>
            <person name="Corre E."/>
            <person name="Pelletier E."/>
            <person name="Niang G."/>
            <person name="Scheremetjew M."/>
            <person name="Finn R."/>
            <person name="Kale V."/>
            <person name="Holt S."/>
            <person name="Cochrane G."/>
            <person name="Meng A."/>
            <person name="Brown T."/>
            <person name="Cohen L."/>
        </authorList>
    </citation>
    <scope>NUCLEOTIDE SEQUENCE</scope>
    <source>
        <strain evidence="8">CCMP 769</strain>
    </source>
</reference>
<evidence type="ECO:0000256" key="5">
    <source>
        <dbReference type="ARBA" id="ARBA00024042"/>
    </source>
</evidence>
<keyword evidence="2" id="KW-0285">Flavoprotein</keyword>
<dbReference type="PROSITE" id="PS51349">
    <property type="entry name" value="FMN_HYDROXY_ACID_DH_2"/>
    <property type="match status" value="1"/>
</dbReference>
<dbReference type="EMBL" id="HBHW01007468">
    <property type="protein sequence ID" value="CAE0037718.1"/>
    <property type="molecule type" value="Transcribed_RNA"/>
</dbReference>
<evidence type="ECO:0000313" key="8">
    <source>
        <dbReference type="EMBL" id="CAE0037719.1"/>
    </source>
</evidence>
<name>A0A7S3E9Q2_9RHOD</name>
<sequence length="227" mass="24878">MGRPVIEPEMPPVLTGPHAPVNVAEFHALAKAKLTPMVYGYFSSGADDQQTLQDNEEGYRRLRFRPRVLIDVSNADMMTEVLGVKISFPLVVAPTAMQKMAHPEGELATARAVAKADTVMGLSSWSTTALEDVEAEAPGAPKWFQLYVYKDREVTKQLVMRAEAAGYKAIALTVDTPRLGRREADIKNQFNLPPHLTMGNFAMLKQANMENEGGSGLASYVASLIDR</sequence>
<comment type="similarity">
    <text evidence="5">Belongs to the FMN-dependent alpha-hydroxy acid dehydrogenase family.</text>
</comment>
<evidence type="ECO:0000256" key="2">
    <source>
        <dbReference type="ARBA" id="ARBA00022630"/>
    </source>
</evidence>
<organism evidence="8">
    <name type="scientific">Rhodosorus marinus</name>
    <dbReference type="NCBI Taxonomy" id="101924"/>
    <lineage>
        <taxon>Eukaryota</taxon>
        <taxon>Rhodophyta</taxon>
        <taxon>Stylonematophyceae</taxon>
        <taxon>Stylonematales</taxon>
        <taxon>Stylonemataceae</taxon>
        <taxon>Rhodosorus</taxon>
    </lineage>
</organism>
<comment type="cofactor">
    <cofactor evidence="1">
        <name>FMN</name>
        <dbReference type="ChEBI" id="CHEBI:58210"/>
    </cofactor>
</comment>
<keyword evidence="4" id="KW-0560">Oxidoreductase</keyword>
<evidence type="ECO:0000256" key="3">
    <source>
        <dbReference type="ARBA" id="ARBA00022643"/>
    </source>
</evidence>
<proteinExistence type="inferred from homology"/>
<evidence type="ECO:0000313" key="7">
    <source>
        <dbReference type="EMBL" id="CAE0037718.1"/>
    </source>
</evidence>
<dbReference type="SUPFAM" id="SSF51395">
    <property type="entry name" value="FMN-linked oxidoreductases"/>
    <property type="match status" value="1"/>
</dbReference>
<dbReference type="AlphaFoldDB" id="A0A7S3E9Q2"/>
<protein>
    <recommendedName>
        <fullName evidence="6">FMN hydroxy acid dehydrogenase domain-containing protein</fullName>
    </recommendedName>
</protein>
<dbReference type="InterPro" id="IPR013785">
    <property type="entry name" value="Aldolase_TIM"/>
</dbReference>
<feature type="domain" description="FMN hydroxy acid dehydrogenase" evidence="6">
    <location>
        <begin position="15"/>
        <end position="227"/>
    </location>
</feature>
<dbReference type="PANTHER" id="PTHR10578:SF107">
    <property type="entry name" value="2-HYDROXYACID OXIDASE 1"/>
    <property type="match status" value="1"/>
</dbReference>
<dbReference type="EMBL" id="HBHW01007469">
    <property type="protein sequence ID" value="CAE0037719.1"/>
    <property type="molecule type" value="Transcribed_RNA"/>
</dbReference>
<dbReference type="InterPro" id="IPR000262">
    <property type="entry name" value="FMN-dep_DH"/>
</dbReference>
<evidence type="ECO:0000256" key="4">
    <source>
        <dbReference type="ARBA" id="ARBA00023002"/>
    </source>
</evidence>
<dbReference type="InterPro" id="IPR012133">
    <property type="entry name" value="Alpha-hydoxy_acid_DH_FMN"/>
</dbReference>
<dbReference type="GO" id="GO:0016491">
    <property type="term" value="F:oxidoreductase activity"/>
    <property type="evidence" value="ECO:0007669"/>
    <property type="project" value="UniProtKB-KW"/>
</dbReference>
<keyword evidence="3" id="KW-0288">FMN</keyword>
<gene>
    <name evidence="7" type="ORF">RMAR00112_LOCUS5669</name>
    <name evidence="8" type="ORF">RMAR00112_LOCUS5670</name>
</gene>
<dbReference type="Gene3D" id="3.20.20.70">
    <property type="entry name" value="Aldolase class I"/>
    <property type="match status" value="1"/>
</dbReference>
<dbReference type="InterPro" id="IPR037396">
    <property type="entry name" value="FMN_HAD"/>
</dbReference>
<dbReference type="CDD" id="cd02809">
    <property type="entry name" value="alpha_hydroxyacid_oxid_FMN"/>
    <property type="match status" value="1"/>
</dbReference>